<organism evidence="2 3">
    <name type="scientific">Limnofasciculus baicalensis BBK-W-15</name>
    <dbReference type="NCBI Taxonomy" id="2699891"/>
    <lineage>
        <taxon>Bacteria</taxon>
        <taxon>Bacillati</taxon>
        <taxon>Cyanobacteriota</taxon>
        <taxon>Cyanophyceae</taxon>
        <taxon>Coleofasciculales</taxon>
        <taxon>Coleofasciculaceae</taxon>
        <taxon>Limnofasciculus</taxon>
        <taxon>Limnofasciculus baicalensis</taxon>
    </lineage>
</organism>
<keyword evidence="1" id="KW-0472">Membrane</keyword>
<feature type="transmembrane region" description="Helical" evidence="1">
    <location>
        <begin position="7"/>
        <end position="29"/>
    </location>
</feature>
<gene>
    <name evidence="2" type="ORF">NJ959_17180</name>
</gene>
<evidence type="ECO:0000313" key="3">
    <source>
        <dbReference type="Proteomes" id="UP001204953"/>
    </source>
</evidence>
<feature type="transmembrane region" description="Helical" evidence="1">
    <location>
        <begin position="76"/>
        <end position="100"/>
    </location>
</feature>
<accession>A0AAE3GT33</accession>
<evidence type="ECO:0000313" key="2">
    <source>
        <dbReference type="EMBL" id="MCP2730166.1"/>
    </source>
</evidence>
<evidence type="ECO:0000256" key="1">
    <source>
        <dbReference type="SAM" id="Phobius"/>
    </source>
</evidence>
<dbReference type="EMBL" id="JAMZMM010000174">
    <property type="protein sequence ID" value="MCP2730166.1"/>
    <property type="molecule type" value="Genomic_DNA"/>
</dbReference>
<keyword evidence="1" id="KW-1133">Transmembrane helix</keyword>
<comment type="caution">
    <text evidence="2">The sequence shown here is derived from an EMBL/GenBank/DDBJ whole genome shotgun (WGS) entry which is preliminary data.</text>
</comment>
<protein>
    <submittedName>
        <fullName evidence="2">Uncharacterized protein</fullName>
    </submittedName>
</protein>
<dbReference type="AlphaFoldDB" id="A0AAE3GT33"/>
<dbReference type="RefSeq" id="WP_254012930.1">
    <property type="nucleotide sequence ID" value="NZ_JAMZMM010000174.1"/>
</dbReference>
<name>A0AAE3GT33_9CYAN</name>
<proteinExistence type="predicted"/>
<keyword evidence="1" id="KW-0812">Transmembrane</keyword>
<feature type="transmembrane region" description="Helical" evidence="1">
    <location>
        <begin position="106"/>
        <end position="128"/>
    </location>
</feature>
<feature type="transmembrane region" description="Helical" evidence="1">
    <location>
        <begin position="49"/>
        <end position="67"/>
    </location>
</feature>
<keyword evidence="3" id="KW-1185">Reference proteome</keyword>
<sequence length="135" mass="14675">MRDQVWYVAVLIGIMCLVRFVLSAIGYINPHWLMEQLGATIVSNLQMPYTIRVWAIRDIVLAILVAFSNKNSIKSLLFACIAIDVTDVVSAHLSGMAGLFDAAHTLSLKLTAIAALIPESAALALIFYGSKPQGE</sequence>
<reference evidence="2" key="1">
    <citation type="submission" date="2022-06" db="EMBL/GenBank/DDBJ databases">
        <title>New cyanobacteria of genus Symplocastrum in benthos of Lake Baikal.</title>
        <authorList>
            <person name="Sorokovikova E."/>
            <person name="Tikhonova I."/>
            <person name="Krasnopeev A."/>
            <person name="Evseev P."/>
            <person name="Gladkikh A."/>
            <person name="Belykh O."/>
        </authorList>
    </citation>
    <scope>NUCLEOTIDE SEQUENCE</scope>
    <source>
        <strain evidence="2">BBK-W-15</strain>
    </source>
</reference>
<dbReference type="Proteomes" id="UP001204953">
    <property type="component" value="Unassembled WGS sequence"/>
</dbReference>